<evidence type="ECO:0000256" key="3">
    <source>
        <dbReference type="SAM" id="SignalP"/>
    </source>
</evidence>
<dbReference type="InterPro" id="IPR012338">
    <property type="entry name" value="Beta-lactam/transpept-like"/>
</dbReference>
<accession>A0ABV2T883</accession>
<dbReference type="SUPFAM" id="SSF56601">
    <property type="entry name" value="beta-lactamase/transpeptidase-like"/>
    <property type="match status" value="1"/>
</dbReference>
<keyword evidence="3" id="KW-0732">Signal</keyword>
<evidence type="ECO:0000256" key="1">
    <source>
        <dbReference type="ARBA" id="ARBA00004370"/>
    </source>
</evidence>
<feature type="chain" id="PRO_5046285800" evidence="3">
    <location>
        <begin position="25"/>
        <end position="487"/>
    </location>
</feature>
<comment type="subcellular location">
    <subcellularLocation>
        <location evidence="1">Membrane</location>
    </subcellularLocation>
</comment>
<protein>
    <submittedName>
        <fullName evidence="5">Serine hydrolase domain-containing protein</fullName>
        <ecNumber evidence="5">3.1.1.103</ecNumber>
    </submittedName>
</protein>
<dbReference type="InterPro" id="IPR001466">
    <property type="entry name" value="Beta-lactam-related"/>
</dbReference>
<proteinExistence type="predicted"/>
<dbReference type="Pfam" id="PF00144">
    <property type="entry name" value="Beta-lactamase"/>
    <property type="match status" value="1"/>
</dbReference>
<evidence type="ECO:0000256" key="2">
    <source>
        <dbReference type="ARBA" id="ARBA00023136"/>
    </source>
</evidence>
<dbReference type="EC" id="3.1.1.103" evidence="5"/>
<evidence type="ECO:0000259" key="4">
    <source>
        <dbReference type="Pfam" id="PF00144"/>
    </source>
</evidence>
<dbReference type="Gene3D" id="3.40.710.10">
    <property type="entry name" value="DD-peptidase/beta-lactamase superfamily"/>
    <property type="match status" value="1"/>
</dbReference>
<organism evidence="5 6">
    <name type="scientific">Chitinophaga defluvii</name>
    <dbReference type="NCBI Taxonomy" id="3163343"/>
    <lineage>
        <taxon>Bacteria</taxon>
        <taxon>Pseudomonadati</taxon>
        <taxon>Bacteroidota</taxon>
        <taxon>Chitinophagia</taxon>
        <taxon>Chitinophagales</taxon>
        <taxon>Chitinophagaceae</taxon>
        <taxon>Chitinophaga</taxon>
    </lineage>
</organism>
<keyword evidence="5" id="KW-0378">Hydrolase</keyword>
<dbReference type="GO" id="GO:0016787">
    <property type="term" value="F:hydrolase activity"/>
    <property type="evidence" value="ECO:0007669"/>
    <property type="project" value="UniProtKB-KW"/>
</dbReference>
<name>A0ABV2T883_9BACT</name>
<evidence type="ECO:0000313" key="6">
    <source>
        <dbReference type="Proteomes" id="UP001549749"/>
    </source>
</evidence>
<dbReference type="RefSeq" id="WP_354661806.1">
    <property type="nucleotide sequence ID" value="NZ_JBEXAC010000002.1"/>
</dbReference>
<feature type="signal peptide" evidence="3">
    <location>
        <begin position="1"/>
        <end position="24"/>
    </location>
</feature>
<gene>
    <name evidence="5" type="ORF">ABR189_17755</name>
</gene>
<evidence type="ECO:0000313" key="5">
    <source>
        <dbReference type="EMBL" id="MET6999238.1"/>
    </source>
</evidence>
<dbReference type="PANTHER" id="PTHR46825:SF11">
    <property type="entry name" value="PENICILLIN-BINDING PROTEIN 4"/>
    <property type="match status" value="1"/>
</dbReference>
<sequence>MTMPAIRIYVLCLLCLLTAPLASAQQTAKNLAHLFDSLEARGGFNGCVLVAEEGKPIFSRAIGYANQDKKQLLNIRTDFELASVSKQFTALAIMQLKEKGKLTYDDSLKKYFPALPYKGITLRHLLIHTSGLPEFLAFGKAEVDINRINYNKDILAVLSKAGDTTLFKPGTSFAYCNTNYLLLALIVEKVSGLPFARYMTQYVFNPAGMLRTKVYARRADKEPMDNYALSYIWDARLNKFIAPDSSITNARAFYLDGVAGPYGISSNVEDLLKWDQVLYTNKLVSAATLQEAFTPGKKDDGSALKGIMGYGFGWIALPLNDSAIGASVYHTGGYPGYQSVITRYLDKHKTVILLTNFYEKQNVNELTGIIEDILFGHPYTIPAAKKMPRSVPVTTAQVQGFDGVYAMDQAPAVKMTITTRDSRVFAQLTGQSEYEVYASSADTFFYTVVAARLKFDKDKDGIVQKITLFQNGQEMPMSRIKETTSKL</sequence>
<dbReference type="PANTHER" id="PTHR46825">
    <property type="entry name" value="D-ALANYL-D-ALANINE-CARBOXYPEPTIDASE/ENDOPEPTIDASE AMPH"/>
    <property type="match status" value="1"/>
</dbReference>
<dbReference type="Proteomes" id="UP001549749">
    <property type="component" value="Unassembled WGS sequence"/>
</dbReference>
<keyword evidence="6" id="KW-1185">Reference proteome</keyword>
<comment type="caution">
    <text evidence="5">The sequence shown here is derived from an EMBL/GenBank/DDBJ whole genome shotgun (WGS) entry which is preliminary data.</text>
</comment>
<feature type="domain" description="Beta-lactamase-related" evidence="4">
    <location>
        <begin position="33"/>
        <end position="359"/>
    </location>
</feature>
<reference evidence="5 6" key="1">
    <citation type="submission" date="2024-06" db="EMBL/GenBank/DDBJ databases">
        <title>Chitinophaga defluvii sp. nov., isolated from municipal sewage.</title>
        <authorList>
            <person name="Zhang L."/>
        </authorList>
    </citation>
    <scope>NUCLEOTIDE SEQUENCE [LARGE SCALE GENOMIC DNA]</scope>
    <source>
        <strain evidence="5 6">H8</strain>
    </source>
</reference>
<dbReference type="EMBL" id="JBEXAC010000002">
    <property type="protein sequence ID" value="MET6999238.1"/>
    <property type="molecule type" value="Genomic_DNA"/>
</dbReference>
<dbReference type="InterPro" id="IPR050491">
    <property type="entry name" value="AmpC-like"/>
</dbReference>
<keyword evidence="2" id="KW-0472">Membrane</keyword>